<evidence type="ECO:0000313" key="2">
    <source>
        <dbReference type="Proteomes" id="UP000299102"/>
    </source>
</evidence>
<accession>A0A4C1T2G5</accession>
<sequence length="149" mass="16419">MDGNVTNLIYTHEIQNLCDHIKPSALDAIAAPTAHVRQLPATLAHPGVCDIYLAIHPKDPSVVAARSGALESREGPCGRSRAAARDTHWAGSGSRFCLRPARRSYKFFPRRVPRPGPVQSPAACSPPPKYQNTYYTSITIFYTQPYIFL</sequence>
<gene>
    <name evidence="1" type="ORF">EVAR_4826_1</name>
</gene>
<name>A0A4C1T2G5_EUMVA</name>
<protein>
    <submittedName>
        <fullName evidence="1">Uncharacterized protein</fullName>
    </submittedName>
</protein>
<organism evidence="1 2">
    <name type="scientific">Eumeta variegata</name>
    <name type="common">Bagworm moth</name>
    <name type="synonym">Eumeta japonica</name>
    <dbReference type="NCBI Taxonomy" id="151549"/>
    <lineage>
        <taxon>Eukaryota</taxon>
        <taxon>Metazoa</taxon>
        <taxon>Ecdysozoa</taxon>
        <taxon>Arthropoda</taxon>
        <taxon>Hexapoda</taxon>
        <taxon>Insecta</taxon>
        <taxon>Pterygota</taxon>
        <taxon>Neoptera</taxon>
        <taxon>Endopterygota</taxon>
        <taxon>Lepidoptera</taxon>
        <taxon>Glossata</taxon>
        <taxon>Ditrysia</taxon>
        <taxon>Tineoidea</taxon>
        <taxon>Psychidae</taxon>
        <taxon>Oiketicinae</taxon>
        <taxon>Eumeta</taxon>
    </lineage>
</organism>
<dbReference type="Proteomes" id="UP000299102">
    <property type="component" value="Unassembled WGS sequence"/>
</dbReference>
<keyword evidence="2" id="KW-1185">Reference proteome</keyword>
<proteinExistence type="predicted"/>
<reference evidence="1 2" key="1">
    <citation type="journal article" date="2019" name="Commun. Biol.">
        <title>The bagworm genome reveals a unique fibroin gene that provides high tensile strength.</title>
        <authorList>
            <person name="Kono N."/>
            <person name="Nakamura H."/>
            <person name="Ohtoshi R."/>
            <person name="Tomita M."/>
            <person name="Numata K."/>
            <person name="Arakawa K."/>
        </authorList>
    </citation>
    <scope>NUCLEOTIDE SEQUENCE [LARGE SCALE GENOMIC DNA]</scope>
</reference>
<dbReference type="EMBL" id="BGZK01000026">
    <property type="protein sequence ID" value="GBP07471.1"/>
    <property type="molecule type" value="Genomic_DNA"/>
</dbReference>
<evidence type="ECO:0000313" key="1">
    <source>
        <dbReference type="EMBL" id="GBP07471.1"/>
    </source>
</evidence>
<dbReference type="AlphaFoldDB" id="A0A4C1T2G5"/>
<comment type="caution">
    <text evidence="1">The sequence shown here is derived from an EMBL/GenBank/DDBJ whole genome shotgun (WGS) entry which is preliminary data.</text>
</comment>